<keyword evidence="2" id="KW-1185">Reference proteome</keyword>
<name>A0ACD5IMM8_9PROT</name>
<dbReference type="Proteomes" id="UP001196097">
    <property type="component" value="Plasmid pCF3-6"/>
</dbReference>
<reference evidence="1 2" key="1">
    <citation type="journal article" date="2021" name="ISME J.">
        <title>Genomic evolution of the class Acidithiobacillia: deep-branching Proteobacteria living in extreme acidic conditions.</title>
        <authorList>
            <person name="Moya-Beltran A."/>
            <person name="Beard S."/>
            <person name="Rojas-Villalobos C."/>
            <person name="Issotta F."/>
            <person name="Gallardo Y."/>
            <person name="Ulloa R."/>
            <person name="Giaveno A."/>
            <person name="Degli Esposti M."/>
            <person name="Johnson D.B."/>
            <person name="Quatrini R."/>
        </authorList>
    </citation>
    <scope>NUCLEOTIDE SEQUENCE [LARGE SCALE GENOMIC DNA]</scope>
    <source>
        <strain evidence="1 2">CF3</strain>
    </source>
</reference>
<gene>
    <name evidence="1" type="ORF">HF292_015815</name>
</gene>
<evidence type="ECO:0000313" key="1">
    <source>
        <dbReference type="EMBL" id="XRP74740.1"/>
    </source>
</evidence>
<dbReference type="EMBL" id="CP130952">
    <property type="protein sequence ID" value="XRP74740.1"/>
    <property type="molecule type" value="Genomic_DNA"/>
</dbReference>
<keyword evidence="1" id="KW-0614">Plasmid</keyword>
<protein>
    <submittedName>
        <fullName evidence="1">DUF5397 family protein</fullName>
    </submittedName>
</protein>
<organism evidence="1 2">
    <name type="scientific">Acidithiobacillus ferruginosus</name>
    <dbReference type="NCBI Taxonomy" id="3063951"/>
    <lineage>
        <taxon>Bacteria</taxon>
        <taxon>Pseudomonadati</taxon>
        <taxon>Pseudomonadota</taxon>
        <taxon>Acidithiobacillia</taxon>
        <taxon>Acidithiobacillales</taxon>
        <taxon>Acidithiobacillaceae</taxon>
        <taxon>Acidithiobacillus</taxon>
    </lineage>
</organism>
<sequence length="67" mass="7618">MHLHTAGFPHPELIGAFRQFGPFGISYQILKEGHDTEKGWTVEIEVPQTGERLEYPLKDALDDPEAR</sequence>
<evidence type="ECO:0000313" key="2">
    <source>
        <dbReference type="Proteomes" id="UP001196097"/>
    </source>
</evidence>
<proteinExistence type="predicted"/>
<accession>A0ACD5IMM8</accession>
<geneLocation type="plasmid" evidence="1 2">
    <name>pCF3-6</name>
</geneLocation>